<evidence type="ECO:0000313" key="3">
    <source>
        <dbReference type="Proteomes" id="UP000460718"/>
    </source>
</evidence>
<feature type="compositionally biased region" description="Polar residues" evidence="1">
    <location>
        <begin position="22"/>
        <end position="33"/>
    </location>
</feature>
<name>A0A6A3I0N0_9STRA</name>
<comment type="caution">
    <text evidence="2">The sequence shown here is derived from an EMBL/GenBank/DDBJ whole genome shotgun (WGS) entry which is preliminary data.</text>
</comment>
<reference evidence="2 3" key="1">
    <citation type="submission" date="2018-09" db="EMBL/GenBank/DDBJ databases">
        <title>Genomic investigation of the strawberry pathogen Phytophthora fragariae indicates pathogenicity is determined by transcriptional variation in three key races.</title>
        <authorList>
            <person name="Adams T.M."/>
            <person name="Armitage A.D."/>
            <person name="Sobczyk M.K."/>
            <person name="Bates H.J."/>
            <person name="Dunwell J.M."/>
            <person name="Nellist C.F."/>
            <person name="Harrison R.J."/>
        </authorList>
    </citation>
    <scope>NUCLEOTIDE SEQUENCE [LARGE SCALE GENOMIC DNA]</scope>
    <source>
        <strain evidence="2 3">SCRP245</strain>
    </source>
</reference>
<feature type="compositionally biased region" description="Low complexity" evidence="1">
    <location>
        <begin position="1"/>
        <end position="17"/>
    </location>
</feature>
<accession>A0A6A3I0N0</accession>
<evidence type="ECO:0000256" key="1">
    <source>
        <dbReference type="SAM" id="MobiDB-lite"/>
    </source>
</evidence>
<dbReference type="EMBL" id="QXFW01002773">
    <property type="protein sequence ID" value="KAE8975541.1"/>
    <property type="molecule type" value="Genomic_DNA"/>
</dbReference>
<protein>
    <submittedName>
        <fullName evidence="2">Uncharacterized protein</fullName>
    </submittedName>
</protein>
<organism evidence="2 3">
    <name type="scientific">Phytophthora fragariae</name>
    <dbReference type="NCBI Taxonomy" id="53985"/>
    <lineage>
        <taxon>Eukaryota</taxon>
        <taxon>Sar</taxon>
        <taxon>Stramenopiles</taxon>
        <taxon>Oomycota</taxon>
        <taxon>Peronosporomycetes</taxon>
        <taxon>Peronosporales</taxon>
        <taxon>Peronosporaceae</taxon>
        <taxon>Phytophthora</taxon>
    </lineage>
</organism>
<dbReference type="Proteomes" id="UP000460718">
    <property type="component" value="Unassembled WGS sequence"/>
</dbReference>
<feature type="region of interest" description="Disordered" evidence="1">
    <location>
        <begin position="1"/>
        <end position="52"/>
    </location>
</feature>
<dbReference type="AlphaFoldDB" id="A0A6A3I0N0"/>
<proteinExistence type="predicted"/>
<gene>
    <name evidence="2" type="ORF">PF011_g24423</name>
</gene>
<sequence length="121" mass="12905">MALQAIPIATAAPAAPARRSGPSGNPNTQTARPTQRAEADRVQPTRPGGLPASVRALIPRAAGGVEPCLRFFGGGMCFGGTRDQCAIEGRTHTWLDDLPPALVAFITKQYGRRRQSTRQRN</sequence>
<evidence type="ECO:0000313" key="2">
    <source>
        <dbReference type="EMBL" id="KAE8975541.1"/>
    </source>
</evidence>